<feature type="transmembrane region" description="Helical" evidence="1">
    <location>
        <begin position="270"/>
        <end position="295"/>
    </location>
</feature>
<dbReference type="EMBL" id="WKJZ01000001">
    <property type="protein sequence ID" value="MVW75034.1"/>
    <property type="molecule type" value="Genomic_DNA"/>
</dbReference>
<keyword evidence="1" id="KW-1133">Transmembrane helix</keyword>
<keyword evidence="1" id="KW-0472">Membrane</keyword>
<feature type="transmembrane region" description="Helical" evidence="1">
    <location>
        <begin position="114"/>
        <end position="132"/>
    </location>
</feature>
<feature type="transmembrane region" description="Helical" evidence="1">
    <location>
        <begin position="23"/>
        <end position="43"/>
    </location>
</feature>
<organism evidence="2 3">
    <name type="scientific">Pseudomonas xionganensis</name>
    <dbReference type="NCBI Taxonomy" id="2654845"/>
    <lineage>
        <taxon>Bacteria</taxon>
        <taxon>Pseudomonadati</taxon>
        <taxon>Pseudomonadota</taxon>
        <taxon>Gammaproteobacteria</taxon>
        <taxon>Pseudomonadales</taxon>
        <taxon>Pseudomonadaceae</taxon>
        <taxon>Pseudomonas</taxon>
    </lineage>
</organism>
<feature type="transmembrane region" description="Helical" evidence="1">
    <location>
        <begin position="63"/>
        <end position="80"/>
    </location>
</feature>
<feature type="transmembrane region" description="Helical" evidence="1">
    <location>
        <begin position="301"/>
        <end position="324"/>
    </location>
</feature>
<keyword evidence="3" id="KW-1185">Reference proteome</keyword>
<reference evidence="2 3" key="1">
    <citation type="submission" date="2019-11" db="EMBL/GenBank/DDBJ databases">
        <title>Pseudomonas flavidum sp. nov., isolated from Baiyang Lake.</title>
        <authorList>
            <person name="Zhao Y."/>
        </authorList>
    </citation>
    <scope>NUCLEOTIDE SEQUENCE [LARGE SCALE GENOMIC DNA]</scope>
    <source>
        <strain evidence="3">R-22-3 w-18</strain>
    </source>
</reference>
<evidence type="ECO:0000313" key="2">
    <source>
        <dbReference type="EMBL" id="MVW75034.1"/>
    </source>
</evidence>
<accession>A0A6I4KSD5</accession>
<feature type="transmembrane region" description="Helical" evidence="1">
    <location>
        <begin position="239"/>
        <end position="258"/>
    </location>
</feature>
<name>A0A6I4KSD5_9PSED</name>
<keyword evidence="1" id="KW-0812">Transmembrane</keyword>
<feature type="transmembrane region" description="Helical" evidence="1">
    <location>
        <begin position="364"/>
        <end position="386"/>
    </location>
</feature>
<dbReference type="AlphaFoldDB" id="A0A6I4KSD5"/>
<feature type="transmembrane region" description="Helical" evidence="1">
    <location>
        <begin position="177"/>
        <end position="199"/>
    </location>
</feature>
<dbReference type="Pfam" id="PF05940">
    <property type="entry name" value="NnrS"/>
    <property type="match status" value="1"/>
</dbReference>
<feature type="transmembrane region" description="Helical" evidence="1">
    <location>
        <begin position="144"/>
        <end position="165"/>
    </location>
</feature>
<feature type="transmembrane region" description="Helical" evidence="1">
    <location>
        <begin position="336"/>
        <end position="358"/>
    </location>
</feature>
<sequence length="395" mass="43459">MQILDKRSALAIWPVLRLGFRPFFLLGALLALLAIPLWLLALNGSGLLPSPAGGWLAWHRHELVFGFAGAIIAGFLLTAVQTWSGRPGLSGKPLAALVLVWLLGRLSWWGGAPWLLLLSNLAFFAACAWVMGRTLWAVRQQRNYPIVALLLLLGGADALSLVGVLQHNDAWQRQGVWTALWLVVAMMGLIGGRVIPFFTQRGLGRQQAVQPWIWLDWTLLLGSALIALLHAAGQAMQPQVWIGALFATLGLGHLLRLLRWFDGGLLRVPLLWSLHLAYAWLVLACMGMALWHFGWLNNVSLALHALTVGAMAGLILAMLARVSLGHTGRPLELPRGFALAFVLLNLGGLIRVFATPFWYREALWLAGLCWSLAFAQYLWCYAPMLLRTRADGHPG</sequence>
<gene>
    <name evidence="2" type="ORF">GJV18_06860</name>
</gene>
<feature type="transmembrane region" description="Helical" evidence="1">
    <location>
        <begin position="211"/>
        <end position="233"/>
    </location>
</feature>
<proteinExistence type="predicted"/>
<dbReference type="RefSeq" id="WP_160343958.1">
    <property type="nucleotide sequence ID" value="NZ_WKJZ01000001.1"/>
</dbReference>
<comment type="caution">
    <text evidence="2">The sequence shown here is derived from an EMBL/GenBank/DDBJ whole genome shotgun (WGS) entry which is preliminary data.</text>
</comment>
<evidence type="ECO:0000256" key="1">
    <source>
        <dbReference type="SAM" id="Phobius"/>
    </source>
</evidence>
<protein>
    <submittedName>
        <fullName evidence="2">Short-chain dehydrogenase</fullName>
    </submittedName>
</protein>
<dbReference type="Proteomes" id="UP000429555">
    <property type="component" value="Unassembled WGS sequence"/>
</dbReference>
<dbReference type="InterPro" id="IPR010266">
    <property type="entry name" value="NnrS"/>
</dbReference>
<evidence type="ECO:0000313" key="3">
    <source>
        <dbReference type="Proteomes" id="UP000429555"/>
    </source>
</evidence>